<dbReference type="InterPro" id="IPR050109">
    <property type="entry name" value="HTH-type_TetR-like_transc_reg"/>
</dbReference>
<dbReference type="OrthoDB" id="2356263at2"/>
<dbReference type="RefSeq" id="WP_091836093.1">
    <property type="nucleotide sequence ID" value="NZ_FPAA01000004.1"/>
</dbReference>
<evidence type="ECO:0000256" key="1">
    <source>
        <dbReference type="ARBA" id="ARBA00023015"/>
    </source>
</evidence>
<dbReference type="PROSITE" id="PS50977">
    <property type="entry name" value="HTH_TETR_2"/>
    <property type="match status" value="1"/>
</dbReference>
<name>A0A1I6R8X0_9BACL</name>
<dbReference type="InterPro" id="IPR001647">
    <property type="entry name" value="HTH_TetR"/>
</dbReference>
<dbReference type="InterPro" id="IPR009057">
    <property type="entry name" value="Homeodomain-like_sf"/>
</dbReference>
<dbReference type="Proteomes" id="UP000198660">
    <property type="component" value="Unassembled WGS sequence"/>
</dbReference>
<dbReference type="Pfam" id="PF00440">
    <property type="entry name" value="TetR_N"/>
    <property type="match status" value="1"/>
</dbReference>
<keyword evidence="3" id="KW-0804">Transcription</keyword>
<keyword evidence="7" id="KW-1185">Reference proteome</keyword>
<feature type="DNA-binding region" description="H-T-H motif" evidence="4">
    <location>
        <begin position="32"/>
        <end position="51"/>
    </location>
</feature>
<sequence length="173" mass="19456">MGKSDTTSVNRREEIISAAIQVFAEIGYYRATTAQVAQQANISQPYIFRFFSKKEALLLAALEVSWARVIDSFHKVIEFASSEQLETDLIRAYDEILNANQNEILLQMQAQTIQEDSIREAMRKGFGEVRSIVLKAFLDAGIPNAEERTMLFLARGMLCNISTVLGMPELMGK</sequence>
<dbReference type="Gene3D" id="1.10.357.10">
    <property type="entry name" value="Tetracycline Repressor, domain 2"/>
    <property type="match status" value="1"/>
</dbReference>
<dbReference type="GO" id="GO:0000976">
    <property type="term" value="F:transcription cis-regulatory region binding"/>
    <property type="evidence" value="ECO:0007669"/>
    <property type="project" value="TreeGrafter"/>
</dbReference>
<dbReference type="InterPro" id="IPR023772">
    <property type="entry name" value="DNA-bd_HTH_TetR-type_CS"/>
</dbReference>
<dbReference type="SUPFAM" id="SSF46689">
    <property type="entry name" value="Homeodomain-like"/>
    <property type="match status" value="1"/>
</dbReference>
<dbReference type="EMBL" id="FPAA01000004">
    <property type="protein sequence ID" value="SFS61149.1"/>
    <property type="molecule type" value="Genomic_DNA"/>
</dbReference>
<dbReference type="GO" id="GO:0003700">
    <property type="term" value="F:DNA-binding transcription factor activity"/>
    <property type="evidence" value="ECO:0007669"/>
    <property type="project" value="TreeGrafter"/>
</dbReference>
<dbReference type="PANTHER" id="PTHR30055:SF234">
    <property type="entry name" value="HTH-TYPE TRANSCRIPTIONAL REGULATOR BETI"/>
    <property type="match status" value="1"/>
</dbReference>
<accession>A0A1I6R8X0</accession>
<feature type="domain" description="HTH tetR-type" evidence="5">
    <location>
        <begin position="9"/>
        <end position="69"/>
    </location>
</feature>
<dbReference type="AlphaFoldDB" id="A0A1I6R8X0"/>
<keyword evidence="1" id="KW-0805">Transcription regulation</keyword>
<evidence type="ECO:0000259" key="5">
    <source>
        <dbReference type="PROSITE" id="PS50977"/>
    </source>
</evidence>
<evidence type="ECO:0000313" key="7">
    <source>
        <dbReference type="Proteomes" id="UP000198660"/>
    </source>
</evidence>
<protein>
    <submittedName>
        <fullName evidence="6">DNA-binding transcriptional regulator, AcrR family</fullName>
    </submittedName>
</protein>
<dbReference type="PROSITE" id="PS01081">
    <property type="entry name" value="HTH_TETR_1"/>
    <property type="match status" value="1"/>
</dbReference>
<dbReference type="PRINTS" id="PR00455">
    <property type="entry name" value="HTHTETR"/>
</dbReference>
<organism evidence="6 7">
    <name type="scientific">Marininema halotolerans</name>
    <dbReference type="NCBI Taxonomy" id="1155944"/>
    <lineage>
        <taxon>Bacteria</taxon>
        <taxon>Bacillati</taxon>
        <taxon>Bacillota</taxon>
        <taxon>Bacilli</taxon>
        <taxon>Bacillales</taxon>
        <taxon>Thermoactinomycetaceae</taxon>
        <taxon>Marininema</taxon>
    </lineage>
</organism>
<proteinExistence type="predicted"/>
<dbReference type="PANTHER" id="PTHR30055">
    <property type="entry name" value="HTH-TYPE TRANSCRIPTIONAL REGULATOR RUTR"/>
    <property type="match status" value="1"/>
</dbReference>
<evidence type="ECO:0000256" key="3">
    <source>
        <dbReference type="ARBA" id="ARBA00023163"/>
    </source>
</evidence>
<evidence type="ECO:0000313" key="6">
    <source>
        <dbReference type="EMBL" id="SFS61149.1"/>
    </source>
</evidence>
<reference evidence="7" key="1">
    <citation type="submission" date="2016-10" db="EMBL/GenBank/DDBJ databases">
        <authorList>
            <person name="Varghese N."/>
            <person name="Submissions S."/>
        </authorList>
    </citation>
    <scope>NUCLEOTIDE SEQUENCE [LARGE SCALE GENOMIC DNA]</scope>
    <source>
        <strain evidence="7">DSM 45789</strain>
    </source>
</reference>
<keyword evidence="2 4" id="KW-0238">DNA-binding</keyword>
<evidence type="ECO:0000256" key="4">
    <source>
        <dbReference type="PROSITE-ProRule" id="PRU00335"/>
    </source>
</evidence>
<gene>
    <name evidence="6" type="ORF">SAMN05444972_104277</name>
</gene>
<evidence type="ECO:0000256" key="2">
    <source>
        <dbReference type="ARBA" id="ARBA00023125"/>
    </source>
</evidence>